<keyword evidence="2" id="KW-0862">Zinc</keyword>
<evidence type="ECO:0000259" key="4">
    <source>
        <dbReference type="PROSITE" id="PS50089"/>
    </source>
</evidence>
<dbReference type="InterPro" id="IPR001841">
    <property type="entry name" value="Znf_RING"/>
</dbReference>
<protein>
    <submittedName>
        <fullName evidence="7">Ccr4-not transcription complex subunit 4 isoform 3</fullName>
    </submittedName>
</protein>
<sequence>MSARSKLEPICKVCEQDLYDDELDFYPCNCKFQICYECYNIQLERKDQKCPNCLKYYELHRVNEYIKKSSSRQVKNISSTQETYSSSNMSSYSMKHGSQNNQSAVKQLQQYSNKSPSQNNKRTSSDNNRQQHQQQTVSNPISKLSSIRILQKHILYVIGISPSIAKEETLRRYEYFGQYGRIQQITINRENAYNSENQGICFSAYITYSQPQEASIAILAVDQFVYDSRHIRASFGRTKYCKFFLKDTQCPKKECPYQHTICDQNEALTQDDMQKRQLFQQCQTLAFSLSKVCQITEDQFRLSIKQFKDTYYPGQQLKSIMPAPESIYAKKALFKQYAQYVKLAQSQQQQQQLTQKYNAPNSSRSVNIRQPSCSQQDQQQVLAQSSNINIEGNSDKIQSSQQIYKSSMSTSSQSFQIKNRNQITQSDNAQTNLASEEIKVDDTQKNQASDVISINKDDLTQKQPKRNNSTDELRNNRDQTYQNTMKNFEMQIVLSLTKQLQSEQDSKNQNSQINEETSIFNEKRTSRFLNMRDSSDEEDRIPQRENIILSRRSSLGQGYKKGSMQSLIVESLKFLIDDTDVVPNKREPLIQKNQFDTHPPSEVFNIATPAQSNLGGYNDEDILWNNTIFSQNEYNHNTRNMNNLDDKSYYSHQGFNNHQQRFSHTIKDNGGNSLFANSFLNQNFQPMRSQVFNDSNFQNSFSAHKPQYGQSFFGNIGVGPFGPFNQGNQNFAGRKTTLAPEQIESQIVGESKSLQLNRSPSQPNYEKLCLSQQANSRNLNVNQFNQIQISQFNTQQMFAGEANMQQQFKKSLPIQASASVQGININNVSNKQYQLNKQNLDLLDKHYETSKDLMYAKIFCQDGAASMNNNFISSQSLFYYNSQLDDGYEGPDMSNKRFSKLSERGQIPRTPVKDSRGLFRLTDDDDFYHDDSQFDQITKNSEPKNYYKEFLSLKDSSIFSGNLFSKRRNSLEQDREKLHPQSLQFNNTLSPFINDSQTDNGGLGVPGQIKKKSKSRSRQRKTTAMTATFEGKE</sequence>
<evidence type="ECO:0000256" key="1">
    <source>
        <dbReference type="PROSITE-ProRule" id="PRU00176"/>
    </source>
</evidence>
<reference evidence="7 8" key="1">
    <citation type="submission" date="2014-06" db="EMBL/GenBank/DDBJ databases">
        <authorList>
            <person name="Swart Estienne"/>
        </authorList>
    </citation>
    <scope>NUCLEOTIDE SEQUENCE [LARGE SCALE GENOMIC DNA]</scope>
    <source>
        <strain evidence="7 8">130c</strain>
    </source>
</reference>
<evidence type="ECO:0000259" key="5">
    <source>
        <dbReference type="PROSITE" id="PS50102"/>
    </source>
</evidence>
<dbReference type="PANTHER" id="PTHR12603">
    <property type="entry name" value="CCR4-NOT TRANSCRIPTION COMPLEX RELATED"/>
    <property type="match status" value="1"/>
</dbReference>
<feature type="domain" description="C3H1-type" evidence="6">
    <location>
        <begin position="235"/>
        <end position="262"/>
    </location>
</feature>
<evidence type="ECO:0000313" key="8">
    <source>
        <dbReference type="Proteomes" id="UP000039865"/>
    </source>
</evidence>
<feature type="compositionally biased region" description="Polar residues" evidence="3">
    <location>
        <begin position="987"/>
        <end position="1000"/>
    </location>
</feature>
<evidence type="ECO:0000256" key="2">
    <source>
        <dbReference type="PROSITE-ProRule" id="PRU00723"/>
    </source>
</evidence>
<dbReference type="InterPro" id="IPR039515">
    <property type="entry name" value="NOT4_mRING-HC-C4C4"/>
</dbReference>
<feature type="region of interest" description="Disordered" evidence="3">
    <location>
        <begin position="435"/>
        <end position="477"/>
    </location>
</feature>
<feature type="compositionally biased region" description="Low complexity" evidence="3">
    <location>
        <begin position="78"/>
        <end position="94"/>
    </location>
</feature>
<accession>A0A078AD64</accession>
<dbReference type="InterPro" id="IPR000504">
    <property type="entry name" value="RRM_dom"/>
</dbReference>
<feature type="zinc finger region" description="C3H1-type" evidence="2">
    <location>
        <begin position="235"/>
        <end position="262"/>
    </location>
</feature>
<dbReference type="PROSITE" id="PS50103">
    <property type="entry name" value="ZF_C3H1"/>
    <property type="match status" value="1"/>
</dbReference>
<name>A0A078AD64_STYLE</name>
<dbReference type="InterPro" id="IPR035979">
    <property type="entry name" value="RBD_domain_sf"/>
</dbReference>
<dbReference type="InterPro" id="IPR013083">
    <property type="entry name" value="Znf_RING/FYVE/PHD"/>
</dbReference>
<dbReference type="CDD" id="cd16618">
    <property type="entry name" value="mRING-HC-C4C4_CNOT4"/>
    <property type="match status" value="1"/>
</dbReference>
<feature type="domain" description="RING-type" evidence="4">
    <location>
        <begin position="11"/>
        <end position="53"/>
    </location>
</feature>
<dbReference type="AlphaFoldDB" id="A0A078AD64"/>
<dbReference type="InterPro" id="IPR000571">
    <property type="entry name" value="Znf_CCCH"/>
</dbReference>
<dbReference type="GO" id="GO:0030014">
    <property type="term" value="C:CCR4-NOT complex"/>
    <property type="evidence" value="ECO:0007669"/>
    <property type="project" value="InterPro"/>
</dbReference>
<dbReference type="SUPFAM" id="SSF54928">
    <property type="entry name" value="RNA-binding domain, RBD"/>
    <property type="match status" value="1"/>
</dbReference>
<dbReference type="PANTHER" id="PTHR12603:SF0">
    <property type="entry name" value="CCR4-NOT TRANSCRIPTION COMPLEX SUBUNIT 4"/>
    <property type="match status" value="1"/>
</dbReference>
<feature type="compositionally biased region" description="Low complexity" evidence="3">
    <location>
        <begin position="370"/>
        <end position="382"/>
    </location>
</feature>
<keyword evidence="8" id="KW-1185">Reference proteome</keyword>
<dbReference type="Gene3D" id="3.30.40.10">
    <property type="entry name" value="Zinc/RING finger domain, C3HC4 (zinc finger)"/>
    <property type="match status" value="1"/>
</dbReference>
<evidence type="ECO:0000256" key="3">
    <source>
        <dbReference type="SAM" id="MobiDB-lite"/>
    </source>
</evidence>
<keyword evidence="2" id="KW-0863">Zinc-finger</keyword>
<dbReference type="InterPro" id="IPR034261">
    <property type="entry name" value="CNOT4_RRM"/>
</dbReference>
<dbReference type="Pfam" id="PF14570">
    <property type="entry name" value="zf-RING_4"/>
    <property type="match status" value="1"/>
</dbReference>
<feature type="compositionally biased region" description="Basic residues" evidence="3">
    <location>
        <begin position="1009"/>
        <end position="1021"/>
    </location>
</feature>
<feature type="region of interest" description="Disordered" evidence="3">
    <location>
        <begin position="70"/>
        <end position="139"/>
    </location>
</feature>
<organism evidence="7 8">
    <name type="scientific">Stylonychia lemnae</name>
    <name type="common">Ciliate</name>
    <dbReference type="NCBI Taxonomy" id="5949"/>
    <lineage>
        <taxon>Eukaryota</taxon>
        <taxon>Sar</taxon>
        <taxon>Alveolata</taxon>
        <taxon>Ciliophora</taxon>
        <taxon>Intramacronucleata</taxon>
        <taxon>Spirotrichea</taxon>
        <taxon>Stichotrichia</taxon>
        <taxon>Sporadotrichida</taxon>
        <taxon>Oxytrichidae</taxon>
        <taxon>Stylonychinae</taxon>
        <taxon>Stylonychia</taxon>
    </lineage>
</organism>
<dbReference type="CDD" id="cd12438">
    <property type="entry name" value="RRM_CNOT4"/>
    <property type="match status" value="1"/>
</dbReference>
<dbReference type="OrthoDB" id="1923159at2759"/>
<dbReference type="InParanoid" id="A0A078AD64"/>
<evidence type="ECO:0000313" key="7">
    <source>
        <dbReference type="EMBL" id="CDW78808.1"/>
    </source>
</evidence>
<dbReference type="GO" id="GO:0016567">
    <property type="term" value="P:protein ubiquitination"/>
    <property type="evidence" value="ECO:0007669"/>
    <property type="project" value="TreeGrafter"/>
</dbReference>
<feature type="region of interest" description="Disordered" evidence="3">
    <location>
        <begin position="352"/>
        <end position="382"/>
    </location>
</feature>
<feature type="compositionally biased region" description="Polar residues" evidence="3">
    <location>
        <begin position="96"/>
        <end position="139"/>
    </location>
</feature>
<dbReference type="GO" id="GO:0004842">
    <property type="term" value="F:ubiquitin-protein transferase activity"/>
    <property type="evidence" value="ECO:0007669"/>
    <property type="project" value="InterPro"/>
</dbReference>
<dbReference type="PROSITE" id="PS50089">
    <property type="entry name" value="ZF_RING_2"/>
    <property type="match status" value="1"/>
</dbReference>
<feature type="domain" description="RRM" evidence="5">
    <location>
        <begin position="153"/>
        <end position="238"/>
    </location>
</feature>
<dbReference type="SMART" id="SM00361">
    <property type="entry name" value="RRM_1"/>
    <property type="match status" value="1"/>
</dbReference>
<dbReference type="InterPro" id="IPR012677">
    <property type="entry name" value="Nucleotide-bd_a/b_plait_sf"/>
</dbReference>
<feature type="region of interest" description="Disordered" evidence="3">
    <location>
        <begin position="987"/>
        <end position="1033"/>
    </location>
</feature>
<evidence type="ECO:0000259" key="6">
    <source>
        <dbReference type="PROSITE" id="PS50103"/>
    </source>
</evidence>
<dbReference type="EMBL" id="CCKQ01007440">
    <property type="protein sequence ID" value="CDW78808.1"/>
    <property type="molecule type" value="Genomic_DNA"/>
</dbReference>
<dbReference type="InterPro" id="IPR039780">
    <property type="entry name" value="Mot2"/>
</dbReference>
<keyword evidence="2" id="KW-0479">Metal-binding</keyword>
<dbReference type="Proteomes" id="UP000039865">
    <property type="component" value="Unassembled WGS sequence"/>
</dbReference>
<feature type="compositionally biased region" description="Polar residues" evidence="3">
    <location>
        <begin position="356"/>
        <end position="369"/>
    </location>
</feature>
<dbReference type="GO" id="GO:0008270">
    <property type="term" value="F:zinc ion binding"/>
    <property type="evidence" value="ECO:0007669"/>
    <property type="project" value="UniProtKB-KW"/>
</dbReference>
<dbReference type="PROSITE" id="PS50102">
    <property type="entry name" value="RRM"/>
    <property type="match status" value="1"/>
</dbReference>
<dbReference type="Gene3D" id="3.30.70.330">
    <property type="match status" value="1"/>
</dbReference>
<dbReference type="InterPro" id="IPR003954">
    <property type="entry name" value="RRM_euk-type"/>
</dbReference>
<feature type="compositionally biased region" description="Basic and acidic residues" evidence="3">
    <location>
        <begin position="468"/>
        <end position="477"/>
    </location>
</feature>
<dbReference type="SUPFAM" id="SSF57850">
    <property type="entry name" value="RING/U-box"/>
    <property type="match status" value="1"/>
</dbReference>
<gene>
    <name evidence="7" type="primary">Contig587.g658</name>
    <name evidence="7" type="ORF">STYLEM_7792</name>
</gene>
<dbReference type="GO" id="GO:0003723">
    <property type="term" value="F:RNA binding"/>
    <property type="evidence" value="ECO:0007669"/>
    <property type="project" value="UniProtKB-UniRule"/>
</dbReference>
<keyword evidence="1" id="KW-0694">RNA-binding</keyword>
<proteinExistence type="predicted"/>